<keyword evidence="5" id="KW-0175">Coiled coil</keyword>
<dbReference type="Proteomes" id="UP001604277">
    <property type="component" value="Unassembled WGS sequence"/>
</dbReference>
<reference evidence="8" key="1">
    <citation type="submission" date="2024-07" db="EMBL/GenBank/DDBJ databases">
        <title>Two chromosome-level genome assemblies of Korean endemic species Abeliophyllum distichum and Forsythia ovata (Oleaceae).</title>
        <authorList>
            <person name="Jang H."/>
        </authorList>
    </citation>
    <scope>NUCLEOTIDE SEQUENCE [LARGE SCALE GENOMIC DNA]</scope>
</reference>
<dbReference type="PANTHER" id="PTHR33248">
    <property type="entry name" value="ZINC ION-BINDING PROTEIN"/>
    <property type="match status" value="1"/>
</dbReference>
<dbReference type="AlphaFoldDB" id="A0ABD1UB15"/>
<dbReference type="Pfam" id="PF06839">
    <property type="entry name" value="Zn_ribbon_GRF"/>
    <property type="match status" value="1"/>
</dbReference>
<evidence type="ECO:0000256" key="3">
    <source>
        <dbReference type="ARBA" id="ARBA00022833"/>
    </source>
</evidence>
<evidence type="ECO:0000256" key="1">
    <source>
        <dbReference type="ARBA" id="ARBA00022723"/>
    </source>
</evidence>
<proteinExistence type="predicted"/>
<sequence>MENSCNCTPILKRKLCYCGEVPILKTSWTEMNPGRRFWGCRFYGKVGACDFFEWGDPAPHARYKSVMNGLLRKKNEAEEEIVKMGRTMRNWKIALWVVLMFIVVREAIRLHDYRVLDLEAIRLQLPSDCMTSECLIWRQSDCNCHQIA</sequence>
<dbReference type="GO" id="GO:0008270">
    <property type="term" value="F:zinc ion binding"/>
    <property type="evidence" value="ECO:0007669"/>
    <property type="project" value="UniProtKB-KW"/>
</dbReference>
<evidence type="ECO:0000256" key="5">
    <source>
        <dbReference type="SAM" id="Coils"/>
    </source>
</evidence>
<keyword evidence="8" id="KW-1185">Reference proteome</keyword>
<evidence type="ECO:0000256" key="4">
    <source>
        <dbReference type="PROSITE-ProRule" id="PRU01343"/>
    </source>
</evidence>
<gene>
    <name evidence="7" type="ORF">Fot_26094</name>
</gene>
<keyword evidence="1" id="KW-0479">Metal-binding</keyword>
<protein>
    <submittedName>
        <fullName evidence="7">GRF-type domain-containing protein</fullName>
    </submittedName>
</protein>
<name>A0ABD1UB15_9LAMI</name>
<comment type="caution">
    <text evidence="7">The sequence shown here is derived from an EMBL/GenBank/DDBJ whole genome shotgun (WGS) entry which is preliminary data.</text>
</comment>
<keyword evidence="3" id="KW-0862">Zinc</keyword>
<dbReference type="PROSITE" id="PS51999">
    <property type="entry name" value="ZF_GRF"/>
    <property type="match status" value="1"/>
</dbReference>
<dbReference type="EMBL" id="JBFOLJ010000007">
    <property type="protein sequence ID" value="KAL2522171.1"/>
    <property type="molecule type" value="Genomic_DNA"/>
</dbReference>
<evidence type="ECO:0000256" key="2">
    <source>
        <dbReference type="ARBA" id="ARBA00022771"/>
    </source>
</evidence>
<evidence type="ECO:0000259" key="6">
    <source>
        <dbReference type="PROSITE" id="PS51999"/>
    </source>
</evidence>
<accession>A0ABD1UB15</accession>
<organism evidence="7 8">
    <name type="scientific">Forsythia ovata</name>
    <dbReference type="NCBI Taxonomy" id="205694"/>
    <lineage>
        <taxon>Eukaryota</taxon>
        <taxon>Viridiplantae</taxon>
        <taxon>Streptophyta</taxon>
        <taxon>Embryophyta</taxon>
        <taxon>Tracheophyta</taxon>
        <taxon>Spermatophyta</taxon>
        <taxon>Magnoliopsida</taxon>
        <taxon>eudicotyledons</taxon>
        <taxon>Gunneridae</taxon>
        <taxon>Pentapetalae</taxon>
        <taxon>asterids</taxon>
        <taxon>lamiids</taxon>
        <taxon>Lamiales</taxon>
        <taxon>Oleaceae</taxon>
        <taxon>Forsythieae</taxon>
        <taxon>Forsythia</taxon>
    </lineage>
</organism>
<keyword evidence="2 4" id="KW-0863">Zinc-finger</keyword>
<evidence type="ECO:0000313" key="8">
    <source>
        <dbReference type="Proteomes" id="UP001604277"/>
    </source>
</evidence>
<dbReference type="InterPro" id="IPR010666">
    <property type="entry name" value="Znf_GRF"/>
</dbReference>
<evidence type="ECO:0000313" key="7">
    <source>
        <dbReference type="EMBL" id="KAL2522171.1"/>
    </source>
</evidence>
<feature type="domain" description="GRF-type" evidence="6">
    <location>
        <begin position="16"/>
        <end position="58"/>
    </location>
</feature>
<feature type="coiled-coil region" evidence="5">
    <location>
        <begin position="60"/>
        <end position="87"/>
    </location>
</feature>